<dbReference type="FunFam" id="3.40.50.80:FF:000004">
    <property type="entry name" value="NADPH oxidase isoform 2"/>
    <property type="match status" value="1"/>
</dbReference>
<comment type="subcellular location">
    <subcellularLocation>
        <location evidence="1">Cell membrane</location>
        <topology evidence="1">Multi-pass membrane protein</topology>
    </subcellularLocation>
</comment>
<name>A0A835P629_9PASS</name>
<dbReference type="InterPro" id="IPR013121">
    <property type="entry name" value="Fe_red_NAD-bd_6"/>
</dbReference>
<evidence type="ECO:0000256" key="10">
    <source>
        <dbReference type="ARBA" id="ARBA00023180"/>
    </source>
</evidence>
<organism evidence="14">
    <name type="scientific">Lamprotornis superbus</name>
    <dbReference type="NCBI Taxonomy" id="245042"/>
    <lineage>
        <taxon>Eukaryota</taxon>
        <taxon>Metazoa</taxon>
        <taxon>Chordata</taxon>
        <taxon>Craniata</taxon>
        <taxon>Vertebrata</taxon>
        <taxon>Euteleostomi</taxon>
        <taxon>Archelosauria</taxon>
        <taxon>Archosauria</taxon>
        <taxon>Dinosauria</taxon>
        <taxon>Saurischia</taxon>
        <taxon>Theropoda</taxon>
        <taxon>Coelurosauria</taxon>
        <taxon>Aves</taxon>
        <taxon>Neognathae</taxon>
        <taxon>Neoaves</taxon>
        <taxon>Telluraves</taxon>
        <taxon>Australaves</taxon>
        <taxon>Passeriformes</taxon>
        <taxon>Sturnidae</taxon>
        <taxon>Lamprotornis</taxon>
    </lineage>
</organism>
<dbReference type="Gene3D" id="2.40.30.10">
    <property type="entry name" value="Translation factors"/>
    <property type="match status" value="1"/>
</dbReference>
<keyword evidence="9 12" id="KW-0472">Membrane</keyword>
<evidence type="ECO:0000256" key="8">
    <source>
        <dbReference type="ARBA" id="ARBA00023004"/>
    </source>
</evidence>
<dbReference type="Proteomes" id="UP000618051">
    <property type="component" value="Unassembled WGS sequence"/>
</dbReference>
<keyword evidence="3" id="KW-0349">Heme</keyword>
<dbReference type="PANTHER" id="PTHR11972:SF12">
    <property type="entry name" value="NADPH OXIDASE 3"/>
    <property type="match status" value="1"/>
</dbReference>
<dbReference type="InterPro" id="IPR039261">
    <property type="entry name" value="FNR_nucleotide-bd"/>
</dbReference>
<feature type="transmembrane region" description="Helical" evidence="12">
    <location>
        <begin position="251"/>
        <end position="273"/>
    </location>
</feature>
<dbReference type="PRINTS" id="PR00466">
    <property type="entry name" value="GP91PHOX"/>
</dbReference>
<keyword evidence="7" id="KW-0560">Oxidoreductase</keyword>
<accession>A0A835P629</accession>
<dbReference type="GO" id="GO:0016175">
    <property type="term" value="F:superoxide-generating NAD(P)H oxidase activity"/>
    <property type="evidence" value="ECO:0007669"/>
    <property type="project" value="TreeGrafter"/>
</dbReference>
<evidence type="ECO:0000256" key="12">
    <source>
        <dbReference type="SAM" id="Phobius"/>
    </source>
</evidence>
<dbReference type="InterPro" id="IPR017938">
    <property type="entry name" value="Riboflavin_synthase-like_b-brl"/>
</dbReference>
<dbReference type="PROSITE" id="PS51384">
    <property type="entry name" value="FAD_FR"/>
    <property type="match status" value="1"/>
</dbReference>
<dbReference type="CDD" id="cd06186">
    <property type="entry name" value="NOX_Duox_like_FAD_NADP"/>
    <property type="match status" value="1"/>
</dbReference>
<evidence type="ECO:0000256" key="1">
    <source>
        <dbReference type="ARBA" id="ARBA00004651"/>
    </source>
</evidence>
<evidence type="ECO:0000256" key="6">
    <source>
        <dbReference type="ARBA" id="ARBA00022989"/>
    </source>
</evidence>
<feature type="domain" description="FAD-binding FR-type" evidence="13">
    <location>
        <begin position="371"/>
        <end position="478"/>
    </location>
</feature>
<feature type="transmembrane region" description="Helical" evidence="12">
    <location>
        <begin position="187"/>
        <end position="205"/>
    </location>
</feature>
<reference evidence="14" key="1">
    <citation type="submission" date="2020-10" db="EMBL/GenBank/DDBJ databases">
        <title>Feather gene expression reveals the developmental basis of iridescence in African starlings.</title>
        <authorList>
            <person name="Rubenstein D.R."/>
        </authorList>
    </citation>
    <scope>NUCLEOTIDE SEQUENCE</scope>
    <source>
        <strain evidence="14">SS15</strain>
        <tissue evidence="14">Liver</tissue>
    </source>
</reference>
<keyword evidence="8" id="KW-0408">Iron</keyword>
<evidence type="ECO:0000256" key="7">
    <source>
        <dbReference type="ARBA" id="ARBA00023002"/>
    </source>
</evidence>
<proteinExistence type="predicted"/>
<dbReference type="EMBL" id="JADDUC010000001">
    <property type="protein sequence ID" value="KAG0137229.1"/>
    <property type="molecule type" value="Genomic_DNA"/>
</dbReference>
<keyword evidence="4 12" id="KW-0812">Transmembrane</keyword>
<evidence type="ECO:0000259" key="13">
    <source>
        <dbReference type="PROSITE" id="PS51384"/>
    </source>
</evidence>
<dbReference type="Pfam" id="PF08030">
    <property type="entry name" value="NAD_binding_6"/>
    <property type="match status" value="1"/>
</dbReference>
<dbReference type="GO" id="GO:0006952">
    <property type="term" value="P:defense response"/>
    <property type="evidence" value="ECO:0007669"/>
    <property type="project" value="TreeGrafter"/>
</dbReference>
<comment type="catalytic activity">
    <reaction evidence="11">
        <text>NADPH + 2 O2 = 2 superoxide + NADP(+) + H(+)</text>
        <dbReference type="Rhea" id="RHEA:63180"/>
        <dbReference type="ChEBI" id="CHEBI:15378"/>
        <dbReference type="ChEBI" id="CHEBI:15379"/>
        <dbReference type="ChEBI" id="CHEBI:18421"/>
        <dbReference type="ChEBI" id="CHEBI:57783"/>
        <dbReference type="ChEBI" id="CHEBI:58349"/>
    </reaction>
</comment>
<dbReference type="InterPro" id="IPR000778">
    <property type="entry name" value="Cyt_b245_heavy_chain"/>
</dbReference>
<evidence type="ECO:0000256" key="4">
    <source>
        <dbReference type="ARBA" id="ARBA00022692"/>
    </source>
</evidence>
<dbReference type="GO" id="GO:0046872">
    <property type="term" value="F:metal ion binding"/>
    <property type="evidence" value="ECO:0007669"/>
    <property type="project" value="UniProtKB-KW"/>
</dbReference>
<dbReference type="InterPro" id="IPR017927">
    <property type="entry name" value="FAD-bd_FR_type"/>
</dbReference>
<evidence type="ECO:0000256" key="9">
    <source>
        <dbReference type="ARBA" id="ARBA00023136"/>
    </source>
</evidence>
<evidence type="ECO:0000313" key="16">
    <source>
        <dbReference type="Proteomes" id="UP000618051"/>
    </source>
</evidence>
<dbReference type="PANTHER" id="PTHR11972">
    <property type="entry name" value="NADPH OXIDASE"/>
    <property type="match status" value="1"/>
</dbReference>
<dbReference type="AlphaFoldDB" id="A0A835P629"/>
<dbReference type="InterPro" id="IPR050369">
    <property type="entry name" value="RBOH/FRE"/>
</dbReference>
<keyword evidence="16" id="KW-1185">Reference proteome</keyword>
<evidence type="ECO:0000256" key="2">
    <source>
        <dbReference type="ARBA" id="ARBA00022475"/>
    </source>
</evidence>
<dbReference type="EMBL" id="JADDUC020000003">
    <property type="protein sequence ID" value="KAI1240896.1"/>
    <property type="molecule type" value="Genomic_DNA"/>
</dbReference>
<sequence>MARVYYRFRQNTKKVETKGNMHSCFPNKSDQQGWAGDGCTPYTADRVPGKVPVSKASISHNVRTGMLEQVSQATVSLACTVTPDPGTARQLRDPLHQYQLVWLGLNFYLFIDTFQWYEDDNAYIYTRIMLGSTLAWARASATCLNFNCMLILLPVCRNLISFLRGASIYCGGALRRQLDKNITFHKMVAYGIALNATIHIVAHSINIERYHSSQSKEAGGLRNKLSGLGKSPNESYLNPIRTYETNTTGQVLTTIAGITGVVITVALILIMTSSTELIRRSCYEVFWYTHHLFVVFFTGLIIHGMGQFVRGQTPQSLLLHNVTYCKDHYWEWENATQCPLPQFSGNTPVAWKWVLSPMVLYICERIVRFWRFRQEVIITKVVTHSSGVLELHMKKHGFKMGAGQYIFLQCPSVSQLEWHPFTLTSAPEEDYFSVHVRVVGDWTAALFKAFGAEEKAFKELWMLPRLAVDGPYGSATTDIFHYGISVCIAAGIGVTPFASILKSIWYKCCNPNTVLALQKVYFYWICRDPSAFEWFADLLFHLETKLAEKWKNDFLSYHIFLTGWDESQATHIALHCDDKMDVITGLRQKTCYGRPNWDNEFKQLAENHPSNSIGVFFCGPKALSKILQKTCNSYSSVDPRGVQFHYNKESF</sequence>
<evidence type="ECO:0000313" key="15">
    <source>
        <dbReference type="EMBL" id="KAI1240896.1"/>
    </source>
</evidence>
<keyword evidence="5" id="KW-0479">Metal-binding</keyword>
<reference evidence="15" key="3">
    <citation type="submission" date="2022-01" db="EMBL/GenBank/DDBJ databases">
        <authorList>
            <person name="Rubenstein D.R."/>
        </authorList>
    </citation>
    <scope>NUCLEOTIDE SEQUENCE</scope>
    <source>
        <strain evidence="15">SS15</strain>
        <tissue evidence="15">Liver</tissue>
    </source>
</reference>
<feature type="transmembrane region" description="Helical" evidence="12">
    <location>
        <begin position="285"/>
        <end position="306"/>
    </location>
</feature>
<dbReference type="GO" id="GO:0042554">
    <property type="term" value="P:superoxide anion generation"/>
    <property type="evidence" value="ECO:0007669"/>
    <property type="project" value="TreeGrafter"/>
</dbReference>
<dbReference type="FunFam" id="2.40.30.10:FF:000030">
    <property type="entry name" value="cytochrome b-245 heavy chain"/>
    <property type="match status" value="1"/>
</dbReference>
<dbReference type="Gene3D" id="3.40.50.80">
    <property type="entry name" value="Nucleotide-binding domain of ferredoxin-NADP reductase (FNR) module"/>
    <property type="match status" value="1"/>
</dbReference>
<dbReference type="OrthoDB" id="167398at2759"/>
<dbReference type="Pfam" id="PF01794">
    <property type="entry name" value="Ferric_reduct"/>
    <property type="match status" value="1"/>
</dbReference>
<comment type="caution">
    <text evidence="14">The sequence shown here is derived from an EMBL/GenBank/DDBJ whole genome shotgun (WGS) entry which is preliminary data.</text>
</comment>
<dbReference type="Pfam" id="PF08022">
    <property type="entry name" value="FAD_binding_8"/>
    <property type="match status" value="1"/>
</dbReference>
<dbReference type="SUPFAM" id="SSF63380">
    <property type="entry name" value="Riboflavin synthase domain-like"/>
    <property type="match status" value="1"/>
</dbReference>
<keyword evidence="6 12" id="KW-1133">Transmembrane helix</keyword>
<evidence type="ECO:0000256" key="5">
    <source>
        <dbReference type="ARBA" id="ARBA00022723"/>
    </source>
</evidence>
<evidence type="ECO:0000256" key="3">
    <source>
        <dbReference type="ARBA" id="ARBA00022617"/>
    </source>
</evidence>
<dbReference type="InterPro" id="IPR013130">
    <property type="entry name" value="Fe3_Rdtase_TM_dom"/>
</dbReference>
<keyword evidence="2" id="KW-1003">Cell membrane</keyword>
<protein>
    <recommendedName>
        <fullName evidence="13">FAD-binding FR-type domain-containing protein</fullName>
    </recommendedName>
</protein>
<dbReference type="InterPro" id="IPR013112">
    <property type="entry name" value="FAD-bd_8"/>
</dbReference>
<dbReference type="GO" id="GO:0043020">
    <property type="term" value="C:NADPH oxidase complex"/>
    <property type="evidence" value="ECO:0007669"/>
    <property type="project" value="TreeGrafter"/>
</dbReference>
<gene>
    <name evidence="14" type="ORF">IHE44_000068</name>
    <name evidence="15" type="ORF">IHE44_0009344</name>
</gene>
<reference evidence="15 16" key="2">
    <citation type="journal article" date="2021" name="J. Hered.">
        <title>Feather Gene Expression Elucidates the Developmental Basis of Plumage Iridescence in African Starlings.</title>
        <authorList>
            <person name="Rubenstein D.R."/>
            <person name="Corvelo A."/>
            <person name="MacManes M.D."/>
            <person name="Maia R."/>
            <person name="Narzisi G."/>
            <person name="Rousaki A."/>
            <person name="Vandenabeele P."/>
            <person name="Shawkey M.D."/>
            <person name="Solomon J."/>
        </authorList>
    </citation>
    <scope>NUCLEOTIDE SEQUENCE [LARGE SCALE GENOMIC DNA]</scope>
    <source>
        <strain evidence="15">SS15</strain>
    </source>
</reference>
<dbReference type="SFLD" id="SFLDS00052">
    <property type="entry name" value="Ferric_Reductase_Domain"/>
    <property type="match status" value="1"/>
</dbReference>
<dbReference type="SUPFAM" id="SSF52343">
    <property type="entry name" value="Ferredoxin reductase-like, C-terminal NADP-linked domain"/>
    <property type="match status" value="1"/>
</dbReference>
<evidence type="ECO:0000313" key="14">
    <source>
        <dbReference type="EMBL" id="KAG0137229.1"/>
    </source>
</evidence>
<evidence type="ECO:0000256" key="11">
    <source>
        <dbReference type="ARBA" id="ARBA00049908"/>
    </source>
</evidence>
<keyword evidence="10" id="KW-0325">Glycoprotein</keyword>
<dbReference type="SFLD" id="SFLDG01168">
    <property type="entry name" value="Ferric_reductase_subgroup_(FRE"/>
    <property type="match status" value="1"/>
</dbReference>